<accession>A0A6H5IXU4</accession>
<dbReference type="AlphaFoldDB" id="A0A6H5IXU4"/>
<evidence type="ECO:0000256" key="1">
    <source>
        <dbReference type="SAM" id="MobiDB-lite"/>
    </source>
</evidence>
<sequence>MAAAAVPHRHRSRPMLCPTCLRRRPAPAGICSFRTPVTVLISYYRMLSGMVQSLLEEFTTKMSPVRVLCALVAEPELQSPALYRVSVCIAALFSEILRLEATQEKRGMTHCRRRRRCCICKDIGYTRRGPEDGSGGGSSNSRSSSREGETAATAALYTLIDSHIFCERDANSALVERERDRKKRKKATEEEEEVEAEEQREKKIRGQCWKNTIEEDTHAQRSQESYIRIGCRARSGRAYVELARRHFIDRVREKMYIWM</sequence>
<keyword evidence="3" id="KW-1185">Reference proteome</keyword>
<feature type="region of interest" description="Disordered" evidence="1">
    <location>
        <begin position="177"/>
        <end position="197"/>
    </location>
</feature>
<evidence type="ECO:0000313" key="3">
    <source>
        <dbReference type="Proteomes" id="UP000479190"/>
    </source>
</evidence>
<dbReference type="EMBL" id="CADCXV010001149">
    <property type="protein sequence ID" value="CAB0042021.1"/>
    <property type="molecule type" value="Genomic_DNA"/>
</dbReference>
<evidence type="ECO:0000313" key="2">
    <source>
        <dbReference type="EMBL" id="CAB0042021.1"/>
    </source>
</evidence>
<proteinExistence type="predicted"/>
<gene>
    <name evidence="2" type="ORF">TBRA_LOCUS13664</name>
</gene>
<name>A0A6H5IXU4_9HYME</name>
<reference evidence="2 3" key="1">
    <citation type="submission" date="2020-02" db="EMBL/GenBank/DDBJ databases">
        <authorList>
            <person name="Ferguson B K."/>
        </authorList>
    </citation>
    <scope>NUCLEOTIDE SEQUENCE [LARGE SCALE GENOMIC DNA]</scope>
</reference>
<feature type="region of interest" description="Disordered" evidence="1">
    <location>
        <begin position="129"/>
        <end position="148"/>
    </location>
</feature>
<organism evidence="2 3">
    <name type="scientific">Trichogramma brassicae</name>
    <dbReference type="NCBI Taxonomy" id="86971"/>
    <lineage>
        <taxon>Eukaryota</taxon>
        <taxon>Metazoa</taxon>
        <taxon>Ecdysozoa</taxon>
        <taxon>Arthropoda</taxon>
        <taxon>Hexapoda</taxon>
        <taxon>Insecta</taxon>
        <taxon>Pterygota</taxon>
        <taxon>Neoptera</taxon>
        <taxon>Endopterygota</taxon>
        <taxon>Hymenoptera</taxon>
        <taxon>Apocrita</taxon>
        <taxon>Proctotrupomorpha</taxon>
        <taxon>Chalcidoidea</taxon>
        <taxon>Trichogrammatidae</taxon>
        <taxon>Trichogramma</taxon>
    </lineage>
</organism>
<dbReference type="Proteomes" id="UP000479190">
    <property type="component" value="Unassembled WGS sequence"/>
</dbReference>
<protein>
    <submittedName>
        <fullName evidence="2">Uncharacterized protein</fullName>
    </submittedName>
</protein>